<dbReference type="Gene3D" id="3.20.20.450">
    <property type="entry name" value="EAL domain"/>
    <property type="match status" value="1"/>
</dbReference>
<comment type="caution">
    <text evidence="3">The sequence shown here is derived from an EMBL/GenBank/DDBJ whole genome shotgun (WGS) entry which is preliminary data.</text>
</comment>
<accession>A0A317MYU9</accession>
<dbReference type="PANTHER" id="PTHR33121">
    <property type="entry name" value="CYCLIC DI-GMP PHOSPHODIESTERASE PDEF"/>
    <property type="match status" value="1"/>
</dbReference>
<dbReference type="Pfam" id="PF00498">
    <property type="entry name" value="FHA"/>
    <property type="match status" value="1"/>
</dbReference>
<dbReference type="PROSITE" id="PS50006">
    <property type="entry name" value="FHA_DOMAIN"/>
    <property type="match status" value="1"/>
</dbReference>
<dbReference type="GO" id="GO:0071111">
    <property type="term" value="F:cyclic-guanylate-specific phosphodiesterase activity"/>
    <property type="evidence" value="ECO:0007669"/>
    <property type="project" value="InterPro"/>
</dbReference>
<dbReference type="CDD" id="cd01948">
    <property type="entry name" value="EAL"/>
    <property type="match status" value="1"/>
</dbReference>
<dbReference type="CDD" id="cd00060">
    <property type="entry name" value="FHA"/>
    <property type="match status" value="1"/>
</dbReference>
<dbReference type="InterPro" id="IPR001633">
    <property type="entry name" value="EAL_dom"/>
</dbReference>
<dbReference type="InterPro" id="IPR008984">
    <property type="entry name" value="SMAD_FHA_dom_sf"/>
</dbReference>
<dbReference type="SMART" id="SM00052">
    <property type="entry name" value="EAL"/>
    <property type="match status" value="1"/>
</dbReference>
<gene>
    <name evidence="3" type="ORF">C7443_102523</name>
</gene>
<dbReference type="InterPro" id="IPR035919">
    <property type="entry name" value="EAL_sf"/>
</dbReference>
<evidence type="ECO:0000259" key="1">
    <source>
        <dbReference type="PROSITE" id="PS50006"/>
    </source>
</evidence>
<dbReference type="OrthoDB" id="1673646at2"/>
<dbReference type="InterPro" id="IPR000253">
    <property type="entry name" value="FHA_dom"/>
</dbReference>
<dbReference type="SUPFAM" id="SSF49879">
    <property type="entry name" value="SMAD/FHA domain"/>
    <property type="match status" value="1"/>
</dbReference>
<evidence type="ECO:0000313" key="3">
    <source>
        <dbReference type="EMBL" id="PWV64869.1"/>
    </source>
</evidence>
<reference evidence="3 4" key="1">
    <citation type="submission" date="2018-05" db="EMBL/GenBank/DDBJ databases">
        <title>Genomic Encyclopedia of Type Strains, Phase IV (KMG-IV): sequencing the most valuable type-strain genomes for metagenomic binning, comparative biology and taxonomic classification.</title>
        <authorList>
            <person name="Goeker M."/>
        </authorList>
    </citation>
    <scope>NUCLEOTIDE SEQUENCE [LARGE SCALE GENOMIC DNA]</scope>
    <source>
        <strain evidence="3 4">DSM 23606</strain>
    </source>
</reference>
<keyword evidence="4" id="KW-1185">Reference proteome</keyword>
<feature type="domain" description="EAL" evidence="2">
    <location>
        <begin position="134"/>
        <end position="381"/>
    </location>
</feature>
<proteinExistence type="predicted"/>
<organism evidence="3 4">
    <name type="scientific">Plasticicumulans acidivorans</name>
    <dbReference type="NCBI Taxonomy" id="886464"/>
    <lineage>
        <taxon>Bacteria</taxon>
        <taxon>Pseudomonadati</taxon>
        <taxon>Pseudomonadota</taxon>
        <taxon>Gammaproteobacteria</taxon>
        <taxon>Candidatus Competibacteraceae</taxon>
        <taxon>Plasticicumulans</taxon>
    </lineage>
</organism>
<feature type="domain" description="FHA" evidence="1">
    <location>
        <begin position="29"/>
        <end position="79"/>
    </location>
</feature>
<sequence>MNPTAGNWFLEAVNESGGHWQVRITGSSFVIGRLESCELCLNDPNVSRQHARIDFAADGHPVLQDCGSKNGTFVNYQRLDAPHRLNDGDIVHFGQMTFRLQYRETATETPAVPIGDASGTMVRAAIELPKTFAAQEEERSLLDLLRTHAVTPWFQPIVHAAHGSSTVAFELLGRGAHPDLPVSPVALLRIAHGIGRTVELSDLFRKTGVQRALGFKLPCVFFNTMPAEMSLELLRRLLSELRELAPQLPLVMEVHEQAIADIGLMRELRQLLTELRMRLAYDDFGAGQARLVELMDVPPDVLKFDIALIRDIHLKPPKVQELVRSLVKMTSALGVHTLAEGVETTDEAQFCREAGFELIQGYLYGKPTPDPLAVATAETACPPPP</sequence>
<dbReference type="PROSITE" id="PS50883">
    <property type="entry name" value="EAL"/>
    <property type="match status" value="1"/>
</dbReference>
<dbReference type="RefSeq" id="WP_110017491.1">
    <property type="nucleotide sequence ID" value="NZ_QGTJ01000002.1"/>
</dbReference>
<dbReference type="AlphaFoldDB" id="A0A317MYU9"/>
<dbReference type="Pfam" id="PF00563">
    <property type="entry name" value="EAL"/>
    <property type="match status" value="1"/>
</dbReference>
<dbReference type="InterPro" id="IPR050706">
    <property type="entry name" value="Cyclic-di-GMP_PDE-like"/>
</dbReference>
<evidence type="ECO:0000313" key="4">
    <source>
        <dbReference type="Proteomes" id="UP000246569"/>
    </source>
</evidence>
<dbReference type="EMBL" id="QGTJ01000002">
    <property type="protein sequence ID" value="PWV64869.1"/>
    <property type="molecule type" value="Genomic_DNA"/>
</dbReference>
<evidence type="ECO:0000259" key="2">
    <source>
        <dbReference type="PROSITE" id="PS50883"/>
    </source>
</evidence>
<dbReference type="PANTHER" id="PTHR33121:SF76">
    <property type="entry name" value="SIGNALING PROTEIN"/>
    <property type="match status" value="1"/>
</dbReference>
<dbReference type="SUPFAM" id="SSF141868">
    <property type="entry name" value="EAL domain-like"/>
    <property type="match status" value="1"/>
</dbReference>
<name>A0A317MYU9_9GAMM</name>
<protein>
    <submittedName>
        <fullName evidence="3">EAL domain-containing protein (Putative c-di-GMP-specific phosphodiesterase class I)</fullName>
    </submittedName>
</protein>
<dbReference type="SMART" id="SM00240">
    <property type="entry name" value="FHA"/>
    <property type="match status" value="1"/>
</dbReference>
<dbReference type="Proteomes" id="UP000246569">
    <property type="component" value="Unassembled WGS sequence"/>
</dbReference>
<dbReference type="Gene3D" id="2.60.200.20">
    <property type="match status" value="1"/>
</dbReference>